<dbReference type="GO" id="GO:0016787">
    <property type="term" value="F:hydrolase activity"/>
    <property type="evidence" value="ECO:0007669"/>
    <property type="project" value="UniProtKB-KW"/>
</dbReference>
<dbReference type="SUPFAM" id="SSF53098">
    <property type="entry name" value="Ribonuclease H-like"/>
    <property type="match status" value="1"/>
</dbReference>
<keyword evidence="4" id="KW-0255">Endonuclease</keyword>
<protein>
    <submittedName>
        <fullName evidence="8">Retrovirus-related Pol polyprotein from transposon opus</fullName>
    </submittedName>
</protein>
<gene>
    <name evidence="8" type="primary">pol_2263</name>
    <name evidence="8" type="ORF">CK203_063785</name>
</gene>
<evidence type="ECO:0000313" key="9">
    <source>
        <dbReference type="Proteomes" id="UP000288805"/>
    </source>
</evidence>
<dbReference type="GO" id="GO:0004519">
    <property type="term" value="F:endonuclease activity"/>
    <property type="evidence" value="ECO:0007669"/>
    <property type="project" value="UniProtKB-KW"/>
</dbReference>
<name>A0A438H005_VITVI</name>
<dbReference type="Proteomes" id="UP000288805">
    <property type="component" value="Unassembled WGS sequence"/>
</dbReference>
<keyword evidence="2" id="KW-0548">Nucleotidyltransferase</keyword>
<dbReference type="InterPro" id="IPR043128">
    <property type="entry name" value="Rev_trsase/Diguanyl_cyclase"/>
</dbReference>
<accession>A0A438H005</accession>
<dbReference type="EMBL" id="QGNW01000307">
    <property type="protein sequence ID" value="RVW77779.1"/>
    <property type="molecule type" value="Genomic_DNA"/>
</dbReference>
<dbReference type="FunFam" id="3.10.20.370:FF:000001">
    <property type="entry name" value="Retrovirus-related Pol polyprotein from transposon 17.6-like protein"/>
    <property type="match status" value="1"/>
</dbReference>
<dbReference type="FunFam" id="3.30.70.270:FF:000020">
    <property type="entry name" value="Transposon Tf2-6 polyprotein-like Protein"/>
    <property type="match status" value="1"/>
</dbReference>
<dbReference type="GO" id="GO:0003964">
    <property type="term" value="F:RNA-directed DNA polymerase activity"/>
    <property type="evidence" value="ECO:0007669"/>
    <property type="project" value="UniProtKB-KW"/>
</dbReference>
<dbReference type="Gene3D" id="3.10.10.10">
    <property type="entry name" value="HIV Type 1 Reverse Transcriptase, subunit A, domain 1"/>
    <property type="match status" value="1"/>
</dbReference>
<evidence type="ECO:0000256" key="1">
    <source>
        <dbReference type="ARBA" id="ARBA00022679"/>
    </source>
</evidence>
<dbReference type="Gene3D" id="3.30.70.270">
    <property type="match status" value="1"/>
</dbReference>
<evidence type="ECO:0000313" key="8">
    <source>
        <dbReference type="EMBL" id="RVW77779.1"/>
    </source>
</evidence>
<dbReference type="CDD" id="cd09274">
    <property type="entry name" value="RNase_HI_RT_Ty3"/>
    <property type="match status" value="1"/>
</dbReference>
<evidence type="ECO:0000256" key="5">
    <source>
        <dbReference type="ARBA" id="ARBA00022801"/>
    </source>
</evidence>
<dbReference type="SUPFAM" id="SSF56672">
    <property type="entry name" value="DNA/RNA polymerases"/>
    <property type="match status" value="1"/>
</dbReference>
<dbReference type="PANTHER" id="PTHR34072">
    <property type="entry name" value="ENZYMATIC POLYPROTEIN-RELATED"/>
    <property type="match status" value="1"/>
</dbReference>
<dbReference type="InterPro" id="IPR012337">
    <property type="entry name" value="RNaseH-like_sf"/>
</dbReference>
<dbReference type="InterPro" id="IPR043502">
    <property type="entry name" value="DNA/RNA_pol_sf"/>
</dbReference>
<evidence type="ECO:0000256" key="6">
    <source>
        <dbReference type="ARBA" id="ARBA00022918"/>
    </source>
</evidence>
<keyword evidence="5" id="KW-0378">Hydrolase</keyword>
<dbReference type="AlphaFoldDB" id="A0A438H005"/>
<reference evidence="8 9" key="1">
    <citation type="journal article" date="2018" name="PLoS Genet.">
        <title>Population sequencing reveals clonal diversity and ancestral inbreeding in the grapevine cultivar Chardonnay.</title>
        <authorList>
            <person name="Roach M.J."/>
            <person name="Johnson D.L."/>
            <person name="Bohlmann J."/>
            <person name="van Vuuren H.J."/>
            <person name="Jones S.J."/>
            <person name="Pretorius I.S."/>
            <person name="Schmidt S.A."/>
            <person name="Borneman A.R."/>
        </authorList>
    </citation>
    <scope>NUCLEOTIDE SEQUENCE [LARGE SCALE GENOMIC DNA]</scope>
    <source>
        <strain evidence="9">cv. Chardonnay</strain>
        <tissue evidence="8">Leaf</tissue>
    </source>
</reference>
<dbReference type="InterPro" id="IPR041373">
    <property type="entry name" value="RT_RNaseH"/>
</dbReference>
<dbReference type="Gene3D" id="3.30.420.10">
    <property type="entry name" value="Ribonuclease H-like superfamily/Ribonuclease H"/>
    <property type="match status" value="1"/>
</dbReference>
<keyword evidence="6" id="KW-0695">RNA-directed DNA polymerase</keyword>
<keyword evidence="3" id="KW-0540">Nuclease</keyword>
<dbReference type="InterPro" id="IPR036397">
    <property type="entry name" value="RNaseH_sf"/>
</dbReference>
<sequence>MQEVVRNEVLKLLQAGIIYSISDSTWVSPTQVVPKKSGVTVVQNEKGESIPTRLTTGWRIEIALEDQEKTTFTCPFGTYAYRRMPFGLCNAPNFSKMHAKSCYLKERIEVDKAKIEIIVNLPPPTNVKEVRQFLGHAGFYRRFIKDFSKLARPMCALLAKDAKFKWDQNCQHCFEELKRLLTTAPIVRRPNWDLPFEVMCDASDQAMGAILGQRDEGKPYVIYYASKTLNEAQKNYTTTEKELLAVVFALDKFRAYLVGAPIVIFTDHSALKYLVNKKDSKARLICWILLLQEFNLEIKDKKGVENVSLENYQGMDYSREKIFLIQGACILLGEPFLYKYCADQLIRKCVPEEEQQGILMQCHAYACGGHFSTQKTALKVLQSGVDYVSKWVEAIACKHNDHKVVVKFLKENIFTRFGVPKAIISDGVEMEYKAWWAIKKLNFDMQRAGLKRFLDLNELEEMRNEAYMNSKISKDKLKRWHDQIVLRKEFQEGQKVLLYDSKLHIFPGKLKSRWNGPYLVHKAYSNGVVEITNPKNGCIFKVNGHRLKPYMEPMVQEKEELYLLEPSIS</sequence>
<dbReference type="GO" id="GO:0003676">
    <property type="term" value="F:nucleic acid binding"/>
    <property type="evidence" value="ECO:0007669"/>
    <property type="project" value="InterPro"/>
</dbReference>
<proteinExistence type="predicted"/>
<evidence type="ECO:0000256" key="2">
    <source>
        <dbReference type="ARBA" id="ARBA00022695"/>
    </source>
</evidence>
<evidence type="ECO:0000259" key="7">
    <source>
        <dbReference type="Pfam" id="PF17917"/>
    </source>
</evidence>
<dbReference type="PANTHER" id="PTHR34072:SF57">
    <property type="entry name" value="RNA-DIRECTED DNA POLYMERASE"/>
    <property type="match status" value="1"/>
</dbReference>
<evidence type="ECO:0000256" key="4">
    <source>
        <dbReference type="ARBA" id="ARBA00022759"/>
    </source>
</evidence>
<comment type="caution">
    <text evidence="8">The sequence shown here is derived from an EMBL/GenBank/DDBJ whole genome shotgun (WGS) entry which is preliminary data.</text>
</comment>
<keyword evidence="1" id="KW-0808">Transferase</keyword>
<evidence type="ECO:0000256" key="3">
    <source>
        <dbReference type="ARBA" id="ARBA00022722"/>
    </source>
</evidence>
<dbReference type="Pfam" id="PF17917">
    <property type="entry name" value="RT_RNaseH"/>
    <property type="match status" value="1"/>
</dbReference>
<organism evidence="8 9">
    <name type="scientific">Vitis vinifera</name>
    <name type="common">Grape</name>
    <dbReference type="NCBI Taxonomy" id="29760"/>
    <lineage>
        <taxon>Eukaryota</taxon>
        <taxon>Viridiplantae</taxon>
        <taxon>Streptophyta</taxon>
        <taxon>Embryophyta</taxon>
        <taxon>Tracheophyta</taxon>
        <taxon>Spermatophyta</taxon>
        <taxon>Magnoliopsida</taxon>
        <taxon>eudicotyledons</taxon>
        <taxon>Gunneridae</taxon>
        <taxon>Pentapetalae</taxon>
        <taxon>rosids</taxon>
        <taxon>Vitales</taxon>
        <taxon>Vitaceae</taxon>
        <taxon>Viteae</taxon>
        <taxon>Vitis</taxon>
    </lineage>
</organism>
<feature type="domain" description="Reverse transcriptase RNase H-like" evidence="7">
    <location>
        <begin position="193"/>
        <end position="294"/>
    </location>
</feature>